<reference evidence="2" key="1">
    <citation type="submission" date="2014-09" db="EMBL/GenBank/DDBJ databases">
        <authorList>
            <person name="Sharma Rahul"/>
            <person name="Thines Marco"/>
        </authorList>
    </citation>
    <scope>NUCLEOTIDE SEQUENCE [LARGE SCALE GENOMIC DNA]</scope>
</reference>
<name>A0A0P1AN72_PLAHL</name>
<organism evidence="1 2">
    <name type="scientific">Plasmopara halstedii</name>
    <name type="common">Downy mildew of sunflower</name>
    <dbReference type="NCBI Taxonomy" id="4781"/>
    <lineage>
        <taxon>Eukaryota</taxon>
        <taxon>Sar</taxon>
        <taxon>Stramenopiles</taxon>
        <taxon>Oomycota</taxon>
        <taxon>Peronosporomycetes</taxon>
        <taxon>Peronosporales</taxon>
        <taxon>Peronosporaceae</taxon>
        <taxon>Plasmopara</taxon>
    </lineage>
</organism>
<evidence type="ECO:0000313" key="1">
    <source>
        <dbReference type="EMBL" id="CEG42431.1"/>
    </source>
</evidence>
<keyword evidence="2" id="KW-1185">Reference proteome</keyword>
<dbReference type="AlphaFoldDB" id="A0A0P1AN72"/>
<dbReference type="EMBL" id="CCYD01000645">
    <property type="protein sequence ID" value="CEG42431.1"/>
    <property type="molecule type" value="Genomic_DNA"/>
</dbReference>
<dbReference type="RefSeq" id="XP_024578800.1">
    <property type="nucleotide sequence ID" value="XM_024728310.1"/>
</dbReference>
<proteinExistence type="predicted"/>
<sequence>MYSVRYTEDIHNVTGVLTFYLTHKQTKCRKPWARSACRTPKPHYEFALS</sequence>
<dbReference type="Proteomes" id="UP000054928">
    <property type="component" value="Unassembled WGS sequence"/>
</dbReference>
<protein>
    <submittedName>
        <fullName evidence="1">Uncharacterized protein</fullName>
    </submittedName>
</protein>
<dbReference type="GeneID" id="36407764"/>
<evidence type="ECO:0000313" key="2">
    <source>
        <dbReference type="Proteomes" id="UP000054928"/>
    </source>
</evidence>
<accession>A0A0P1AN72</accession>